<dbReference type="PANTHER" id="PTHR33077">
    <property type="entry name" value="PROTEIN TIFY 4A-RELATED-RELATED"/>
    <property type="match status" value="1"/>
</dbReference>
<keyword evidence="6" id="KW-1185">Reference proteome</keyword>
<feature type="region of interest" description="Disordered" evidence="3">
    <location>
        <begin position="226"/>
        <end position="336"/>
    </location>
</feature>
<dbReference type="GO" id="GO:0031347">
    <property type="term" value="P:regulation of defense response"/>
    <property type="evidence" value="ECO:0007669"/>
    <property type="project" value="UniProtKB-UniRule"/>
</dbReference>
<dbReference type="GO" id="GO:0005634">
    <property type="term" value="C:nucleus"/>
    <property type="evidence" value="ECO:0007669"/>
    <property type="project" value="UniProtKB-SubCell"/>
</dbReference>
<dbReference type="InterPro" id="IPR018467">
    <property type="entry name" value="CCT_CS"/>
</dbReference>
<feature type="region of interest" description="Disordered" evidence="3">
    <location>
        <begin position="79"/>
        <end position="123"/>
    </location>
</feature>
<comment type="domain">
    <text evidence="2">The jas domain is required for interaction with COI1.</text>
</comment>
<evidence type="ECO:0000313" key="5">
    <source>
        <dbReference type="EMBL" id="KAB1218116.1"/>
    </source>
</evidence>
<name>A0A6A1W1B3_9ROSI</name>
<organism evidence="5 6">
    <name type="scientific">Morella rubra</name>
    <name type="common">Chinese bayberry</name>
    <dbReference type="NCBI Taxonomy" id="262757"/>
    <lineage>
        <taxon>Eukaryota</taxon>
        <taxon>Viridiplantae</taxon>
        <taxon>Streptophyta</taxon>
        <taxon>Embryophyta</taxon>
        <taxon>Tracheophyta</taxon>
        <taxon>Spermatophyta</taxon>
        <taxon>Magnoliopsida</taxon>
        <taxon>eudicotyledons</taxon>
        <taxon>Gunneridae</taxon>
        <taxon>Pentapetalae</taxon>
        <taxon>rosids</taxon>
        <taxon>fabids</taxon>
        <taxon>Fagales</taxon>
        <taxon>Myricaceae</taxon>
        <taxon>Morella</taxon>
    </lineage>
</organism>
<dbReference type="PROSITE" id="PS51320">
    <property type="entry name" value="TIFY"/>
    <property type="match status" value="1"/>
</dbReference>
<dbReference type="AlphaFoldDB" id="A0A6A1W1B3"/>
<evidence type="ECO:0000256" key="2">
    <source>
        <dbReference type="RuleBase" id="RU369065"/>
    </source>
</evidence>
<dbReference type="EMBL" id="RXIC02000021">
    <property type="protein sequence ID" value="KAB1218116.1"/>
    <property type="molecule type" value="Genomic_DNA"/>
</dbReference>
<dbReference type="OrthoDB" id="1934352at2759"/>
<feature type="domain" description="Tify" evidence="4">
    <location>
        <begin position="140"/>
        <end position="175"/>
    </location>
</feature>
<comment type="function">
    <text evidence="2">Repressor of jasmonate responses.</text>
</comment>
<protein>
    <recommendedName>
        <fullName evidence="2">Protein TIFY</fullName>
    </recommendedName>
    <alternativeName>
        <fullName evidence="2">Jasmonate ZIM domain-containing protein</fullName>
    </alternativeName>
</protein>
<dbReference type="InterPro" id="IPR040390">
    <property type="entry name" value="TIFY/JAZ"/>
</dbReference>
<proteinExistence type="inferred from homology"/>
<keyword evidence="2" id="KW-0539">Nucleus</keyword>
<dbReference type="Pfam" id="PF06200">
    <property type="entry name" value="tify"/>
    <property type="match status" value="1"/>
</dbReference>
<keyword evidence="2" id="KW-1184">Jasmonic acid signaling pathway</keyword>
<dbReference type="GO" id="GO:0009611">
    <property type="term" value="P:response to wounding"/>
    <property type="evidence" value="ECO:0007669"/>
    <property type="project" value="UniProtKB-UniRule"/>
</dbReference>
<dbReference type="InterPro" id="IPR010399">
    <property type="entry name" value="Tify_dom"/>
</dbReference>
<feature type="compositionally biased region" description="Basic and acidic residues" evidence="3">
    <location>
        <begin position="230"/>
        <end position="248"/>
    </location>
</feature>
<comment type="similarity">
    <text evidence="1 2">Belongs to the TIFY/JAZ family.</text>
</comment>
<evidence type="ECO:0000313" key="6">
    <source>
        <dbReference type="Proteomes" id="UP000516437"/>
    </source>
</evidence>
<feature type="compositionally biased region" description="Basic and acidic residues" evidence="3">
    <location>
        <begin position="106"/>
        <end position="123"/>
    </location>
</feature>
<reference evidence="5 6" key="1">
    <citation type="journal article" date="2019" name="Plant Biotechnol. J.">
        <title>The red bayberry genome and genetic basis of sex determination.</title>
        <authorList>
            <person name="Jia H.M."/>
            <person name="Jia H.J."/>
            <person name="Cai Q.L."/>
            <person name="Wang Y."/>
            <person name="Zhao H.B."/>
            <person name="Yang W.F."/>
            <person name="Wang G.Y."/>
            <person name="Li Y.H."/>
            <person name="Zhan D.L."/>
            <person name="Shen Y.T."/>
            <person name="Niu Q.F."/>
            <person name="Chang L."/>
            <person name="Qiu J."/>
            <person name="Zhao L."/>
            <person name="Xie H.B."/>
            <person name="Fu W.Y."/>
            <person name="Jin J."/>
            <person name="Li X.W."/>
            <person name="Jiao Y."/>
            <person name="Zhou C.C."/>
            <person name="Tu T."/>
            <person name="Chai C.Y."/>
            <person name="Gao J.L."/>
            <person name="Fan L.J."/>
            <person name="van de Weg E."/>
            <person name="Wang J.Y."/>
            <person name="Gao Z.S."/>
        </authorList>
    </citation>
    <scope>NUCLEOTIDE SEQUENCE [LARGE SCALE GENOMIC DNA]</scope>
    <source>
        <tissue evidence="5">Leaves</tissue>
    </source>
</reference>
<feature type="compositionally biased region" description="Basic residues" evidence="3">
    <location>
        <begin position="261"/>
        <end position="271"/>
    </location>
</feature>
<evidence type="ECO:0000259" key="4">
    <source>
        <dbReference type="PROSITE" id="PS51320"/>
    </source>
</evidence>
<evidence type="ECO:0000256" key="3">
    <source>
        <dbReference type="SAM" id="MobiDB-lite"/>
    </source>
</evidence>
<feature type="compositionally biased region" description="Polar residues" evidence="3">
    <location>
        <begin position="308"/>
        <end position="321"/>
    </location>
</feature>
<dbReference type="Proteomes" id="UP000516437">
    <property type="component" value="Chromosome 3"/>
</dbReference>
<gene>
    <name evidence="5" type="ORF">CJ030_MR3G014474</name>
</gene>
<evidence type="ECO:0000256" key="1">
    <source>
        <dbReference type="ARBA" id="ARBA00008614"/>
    </source>
</evidence>
<dbReference type="SMART" id="SM00979">
    <property type="entry name" value="TIFY"/>
    <property type="match status" value="1"/>
</dbReference>
<comment type="caution">
    <text evidence="5">The sequence shown here is derived from an EMBL/GenBank/DDBJ whole genome shotgun (WGS) entry which is preliminary data.</text>
</comment>
<accession>A0A6A1W1B3</accession>
<sequence length="336" mass="37116">MNAATTTFRSILDKPLNQLTEEDISQLTREDCRKYLKEKGMRRPSWNKSQAIQQVISLKALLEPCDDDSGAGALRKAVVSQPRVTSNSVDSVEEPSPDVQATVSAEESHGRGEPPKRIPLGERAADMDRNAVSPRSPCVTNGSMGQMTIFYCGKVNVYEGVPTDKAQAIMHLAASPIQFPQHDTSGRAAALWSFPCHLQTASDRDHLIPPSAAVSQIMQTEKMTEYSQQYRDKGNITRDPDGEGRVNREVSLQRYREKRKDRGRLKTKKHMGVTSSNLEMYLNHPVRTHAPNGKSSRSSTSSPPPNGLPQSLASPVDNQLKTAGLAVDFNDKHIQE</sequence>
<dbReference type="Pfam" id="PF09425">
    <property type="entry name" value="Jas_motif"/>
    <property type="match status" value="1"/>
</dbReference>
<dbReference type="PANTHER" id="PTHR33077:SF42">
    <property type="entry name" value="PROTEIN TIFY 4A-RELATED"/>
    <property type="match status" value="1"/>
</dbReference>
<dbReference type="GO" id="GO:2000022">
    <property type="term" value="P:regulation of jasmonic acid mediated signaling pathway"/>
    <property type="evidence" value="ECO:0007669"/>
    <property type="project" value="UniProtKB-UniRule"/>
</dbReference>
<comment type="subcellular location">
    <subcellularLocation>
        <location evidence="2">Nucleus</location>
    </subcellularLocation>
</comment>